<sequence>MNPAADKVYEAPDPYAEFGVDSHMVNILPEDFFPSIQHTVEMSYAQYRDQLMHPTHTNPHFTALRQLLNCSGRLQQLFDQLQTLPRDDGQAEHPLAAWLNQRDALAMRKALWFHWASLTFGDNCVVQYIVSLATWLRTPAPYRTPNAPILTTMPPSCSRTQSFRRTRSPSPRRRSPSRSSPRRRSKSPK</sequence>
<reference evidence="2" key="2">
    <citation type="submission" date="2021-04" db="EMBL/GenBank/DDBJ databases">
        <authorList>
            <person name="Chen X."/>
            <person name="Shi M."/>
            <person name="Wu W."/>
        </authorList>
    </citation>
    <scope>NUCLEOTIDE SEQUENCE</scope>
    <source>
        <strain evidence="2">Cxx12</strain>
    </source>
</reference>
<dbReference type="SUPFAM" id="SSF47852">
    <property type="entry name" value="Hepatitis B viral capsid (hbcag)"/>
    <property type="match status" value="1"/>
</dbReference>
<dbReference type="GO" id="GO:0005198">
    <property type="term" value="F:structural molecule activity"/>
    <property type="evidence" value="ECO:0007669"/>
    <property type="project" value="InterPro"/>
</dbReference>
<name>A0A8F3CIN2_HBV</name>
<proteinExistence type="predicted"/>
<dbReference type="EMBL" id="MZ244217">
    <property type="protein sequence ID" value="QWY26519.1"/>
    <property type="molecule type" value="Genomic_DNA"/>
</dbReference>
<feature type="compositionally biased region" description="Basic residues" evidence="1">
    <location>
        <begin position="162"/>
        <end position="189"/>
    </location>
</feature>
<evidence type="ECO:0000256" key="1">
    <source>
        <dbReference type="SAM" id="MobiDB-lite"/>
    </source>
</evidence>
<dbReference type="InterPro" id="IPR036459">
    <property type="entry name" value="Viral_capsid_core_dom_sf_HBV"/>
</dbReference>
<protein>
    <submittedName>
        <fullName evidence="2">Core protein</fullName>
    </submittedName>
</protein>
<accession>A0A8F3CIN2</accession>
<dbReference type="Gene3D" id="1.10.4090.10">
    <property type="entry name" value="Viral capsid, core domain supefamily, Hepatitis B virus"/>
    <property type="match status" value="1"/>
</dbReference>
<organismHost>
    <name type="scientific">Homo sapiens</name>
    <name type="common">Human</name>
    <dbReference type="NCBI Taxonomy" id="9606"/>
</organismHost>
<reference evidence="2" key="1">
    <citation type="journal article" date="2021" name="Viruses">
        <title>Discovery and Characterization of Actively Replicating DNA and Retro-Transcribing Viruses in Lower Vertebrate Hosts Based on RNA Sequencing.</title>
        <authorList>
            <person name="Chen X.X."/>
            <person name="Wu W.C."/>
            <person name="Shi M."/>
        </authorList>
    </citation>
    <scope>NUCLEOTIDE SEQUENCE</scope>
    <source>
        <strain evidence="2">Cxx12</strain>
    </source>
</reference>
<dbReference type="InterPro" id="IPR002006">
    <property type="entry name" value="Hepatitis_core"/>
</dbReference>
<organismHost>
    <name type="scientific">Pan troglodytes</name>
    <name type="common">Chimpanzee</name>
    <dbReference type="NCBI Taxonomy" id="9598"/>
</organismHost>
<organism evidence="2">
    <name type="scientific">Hepatitis B virus</name>
    <name type="common">HBV</name>
    <dbReference type="NCBI Taxonomy" id="10407"/>
    <lineage>
        <taxon>Viruses</taxon>
        <taxon>Riboviria</taxon>
        <taxon>Pararnavirae</taxon>
        <taxon>Artverviricota</taxon>
        <taxon>Revtraviricetes</taxon>
        <taxon>Blubervirales</taxon>
        <taxon>Hepadnaviridae</taxon>
        <taxon>Orthohepadnavirus</taxon>
        <taxon>Orthohepadnavirus hominoidei</taxon>
    </lineage>
</organism>
<feature type="region of interest" description="Disordered" evidence="1">
    <location>
        <begin position="144"/>
        <end position="189"/>
    </location>
</feature>
<dbReference type="Pfam" id="PF00906">
    <property type="entry name" value="Hepatitis_core"/>
    <property type="match status" value="2"/>
</dbReference>
<evidence type="ECO:0000313" key="2">
    <source>
        <dbReference type="EMBL" id="QWY26519.1"/>
    </source>
</evidence>